<dbReference type="InterPro" id="IPR029061">
    <property type="entry name" value="THDP-binding"/>
</dbReference>
<dbReference type="InterPro" id="IPR018970">
    <property type="entry name" value="Xul5P/Fru6P_PKetolase_N"/>
</dbReference>
<dbReference type="SUPFAM" id="SSF52518">
    <property type="entry name" value="Thiamin diphosphate-binding fold (THDP-binding)"/>
    <property type="match status" value="1"/>
</dbReference>
<sequence length="406" mass="42612">MTTPGSGAAVDYWRAACLLGFSHAAGLAWPPPGAPQRRRVAGHWGCNPGIAWAAGHLAEASAGEFLLIVGTGHASSYLFAQEALRSPATPASISDATRRYGQPGGDPTELLGIPGVPYVGGELGPALGVGQGIAAASSGLRVVTLIGDGECETPAALAAFAHHDVLAAAPGSCWLPVVNVNGARMGSPARFSPKRLQALLEGMGYTVLSSGANTGEAVAAARRAWELTGSGVPVVWLSVTEKGWPAPELLGGRPFRGPRAHKLRGLDLSDPDVRAGVADWLGRLNDPPVISGDGGVPPAVRSLAARIRLDLPAAHRPPAPAAGRDASQGDQDQCGSQRRPGVAEEPQQGEPFPHQGPRHSARKENFHELRKLSQRIERRRTLSRLPARSSGRRPRNGFLSRPRYRR</sequence>
<dbReference type="Proteomes" id="UP001596137">
    <property type="component" value="Unassembled WGS sequence"/>
</dbReference>
<evidence type="ECO:0000259" key="2">
    <source>
        <dbReference type="Pfam" id="PF09364"/>
    </source>
</evidence>
<organism evidence="3 4">
    <name type="scientific">Sphaerisporangium aureirubrum</name>
    <dbReference type="NCBI Taxonomy" id="1544736"/>
    <lineage>
        <taxon>Bacteria</taxon>
        <taxon>Bacillati</taxon>
        <taxon>Actinomycetota</taxon>
        <taxon>Actinomycetes</taxon>
        <taxon>Streptosporangiales</taxon>
        <taxon>Streptosporangiaceae</taxon>
        <taxon>Sphaerisporangium</taxon>
    </lineage>
</organism>
<evidence type="ECO:0000256" key="1">
    <source>
        <dbReference type="SAM" id="MobiDB-lite"/>
    </source>
</evidence>
<evidence type="ECO:0000313" key="4">
    <source>
        <dbReference type="Proteomes" id="UP001596137"/>
    </source>
</evidence>
<accession>A0ABW1NLP2</accession>
<protein>
    <recommendedName>
        <fullName evidence="2">Xylulose 5-phosphate/Fructose 6-phosphate phosphoketolase N-terminal domain-containing protein</fullName>
    </recommendedName>
</protein>
<dbReference type="RefSeq" id="WP_380756968.1">
    <property type="nucleotide sequence ID" value="NZ_JBHSRF010000038.1"/>
</dbReference>
<feature type="compositionally biased region" description="Basic and acidic residues" evidence="1">
    <location>
        <begin position="362"/>
        <end position="380"/>
    </location>
</feature>
<reference evidence="4" key="1">
    <citation type="journal article" date="2019" name="Int. J. Syst. Evol. Microbiol.">
        <title>The Global Catalogue of Microorganisms (GCM) 10K type strain sequencing project: providing services to taxonomists for standard genome sequencing and annotation.</title>
        <authorList>
            <consortium name="The Broad Institute Genomics Platform"/>
            <consortium name="The Broad Institute Genome Sequencing Center for Infectious Disease"/>
            <person name="Wu L."/>
            <person name="Ma J."/>
        </authorList>
    </citation>
    <scope>NUCLEOTIDE SEQUENCE [LARGE SCALE GENOMIC DNA]</scope>
    <source>
        <strain evidence="4">JCM 30346</strain>
    </source>
</reference>
<proteinExistence type="predicted"/>
<evidence type="ECO:0000313" key="3">
    <source>
        <dbReference type="EMBL" id="MFC6084181.1"/>
    </source>
</evidence>
<dbReference type="Pfam" id="PF09364">
    <property type="entry name" value="XFP_N"/>
    <property type="match status" value="1"/>
</dbReference>
<name>A0ABW1NLP2_9ACTN</name>
<keyword evidence="4" id="KW-1185">Reference proteome</keyword>
<dbReference type="EMBL" id="JBHSRF010000038">
    <property type="protein sequence ID" value="MFC6084181.1"/>
    <property type="molecule type" value="Genomic_DNA"/>
</dbReference>
<dbReference type="PANTHER" id="PTHR31273">
    <property type="entry name" value="PHOSPHOKETOLASE-RELATED"/>
    <property type="match status" value="1"/>
</dbReference>
<feature type="domain" description="Xylulose 5-phosphate/Fructose 6-phosphate phosphoketolase N-terminal" evidence="2">
    <location>
        <begin position="37"/>
        <end position="208"/>
    </location>
</feature>
<comment type="caution">
    <text evidence="3">The sequence shown here is derived from an EMBL/GenBank/DDBJ whole genome shotgun (WGS) entry which is preliminary data.</text>
</comment>
<dbReference type="PANTHER" id="PTHR31273:SF0">
    <property type="entry name" value="PHOSPHOKETOLASE-RELATED"/>
    <property type="match status" value="1"/>
</dbReference>
<dbReference type="Gene3D" id="3.40.50.970">
    <property type="match status" value="1"/>
</dbReference>
<dbReference type="InterPro" id="IPR005593">
    <property type="entry name" value="Xul5P/Fru6P_PKetolase"/>
</dbReference>
<feature type="region of interest" description="Disordered" evidence="1">
    <location>
        <begin position="314"/>
        <end position="406"/>
    </location>
</feature>
<gene>
    <name evidence="3" type="ORF">ACFP1K_23670</name>
</gene>